<comment type="caution">
    <text evidence="3">The sequence shown here is derived from an EMBL/GenBank/DDBJ whole genome shotgun (WGS) entry which is preliminary data.</text>
</comment>
<evidence type="ECO:0000313" key="3">
    <source>
        <dbReference type="EMBL" id="MFB9673885.1"/>
    </source>
</evidence>
<accession>A0ABV5T6Y0</accession>
<keyword evidence="3" id="KW-0489">Methyltransferase</keyword>
<name>A0ABV5T6Y0_9ACTN</name>
<dbReference type="GO" id="GO:0032259">
    <property type="term" value="P:methylation"/>
    <property type="evidence" value="ECO:0007669"/>
    <property type="project" value="UniProtKB-KW"/>
</dbReference>
<dbReference type="InterPro" id="IPR029063">
    <property type="entry name" value="SAM-dependent_MTases_sf"/>
</dbReference>
<keyword evidence="1 3" id="KW-0808">Transferase</keyword>
<dbReference type="EC" id="2.1.1.-" evidence="3"/>
<feature type="domain" description="Methyltransferase type 11" evidence="2">
    <location>
        <begin position="74"/>
        <end position="171"/>
    </location>
</feature>
<dbReference type="PANTHER" id="PTHR44068">
    <property type="entry name" value="ZGC:194242"/>
    <property type="match status" value="1"/>
</dbReference>
<dbReference type="RefSeq" id="WP_386153033.1">
    <property type="nucleotide sequence ID" value="NZ_JBHMBS010000001.1"/>
</dbReference>
<proteinExistence type="predicted"/>
<dbReference type="Pfam" id="PF08241">
    <property type="entry name" value="Methyltransf_11"/>
    <property type="match status" value="1"/>
</dbReference>
<dbReference type="Proteomes" id="UP001589610">
    <property type="component" value="Unassembled WGS sequence"/>
</dbReference>
<dbReference type="InterPro" id="IPR050447">
    <property type="entry name" value="Erg6_SMT_methyltransf"/>
</dbReference>
<gene>
    <name evidence="3" type="ORF">ACFFRH_00180</name>
</gene>
<dbReference type="SUPFAM" id="SSF53335">
    <property type="entry name" value="S-adenosyl-L-methionine-dependent methyltransferases"/>
    <property type="match status" value="1"/>
</dbReference>
<evidence type="ECO:0000256" key="1">
    <source>
        <dbReference type="ARBA" id="ARBA00022679"/>
    </source>
</evidence>
<dbReference type="EMBL" id="JBHMBS010000001">
    <property type="protein sequence ID" value="MFB9673885.1"/>
    <property type="molecule type" value="Genomic_DNA"/>
</dbReference>
<sequence length="290" mass="31122">MDAGNVRTGPPPPSSKIESTYNELTALMGEIARPDRHDGFRAGARDAAPILAATERMTDFVLARLGVGQGSRVLDVGCGDGRPAVRLARTSGARVVAIDVDREALRDGAEHAAAQGVAETVRFRHLDALDLPFADAAFDAVLALEVTPHLDVAAFYRSIARILRPGGRLVVETPYPRVPLTEEIRDRITSYLTVPNVVPNAASNVVSLDAPEDHLSAARRAGMAATELVDITENVRDSFSRFTRGTREHRARPETGRGAPGTARRLGAFAAWADVAEVGGVVMTFTRMEH</sequence>
<reference evidence="3 4" key="1">
    <citation type="submission" date="2024-09" db="EMBL/GenBank/DDBJ databases">
        <authorList>
            <person name="Sun Q."/>
            <person name="Mori K."/>
        </authorList>
    </citation>
    <scope>NUCLEOTIDE SEQUENCE [LARGE SCALE GENOMIC DNA]</scope>
    <source>
        <strain evidence="3 4">JCM 3028</strain>
    </source>
</reference>
<dbReference type="PANTHER" id="PTHR44068:SF11">
    <property type="entry name" value="GERANYL DIPHOSPHATE 2-C-METHYLTRANSFERASE"/>
    <property type="match status" value="1"/>
</dbReference>
<protein>
    <submittedName>
        <fullName evidence="3">SAM-dependent methyltransferase</fullName>
        <ecNumber evidence="3">2.1.1.-</ecNumber>
    </submittedName>
</protein>
<dbReference type="InterPro" id="IPR013216">
    <property type="entry name" value="Methyltransf_11"/>
</dbReference>
<organism evidence="3 4">
    <name type="scientific">Streptosporangium vulgare</name>
    <dbReference type="NCBI Taxonomy" id="46190"/>
    <lineage>
        <taxon>Bacteria</taxon>
        <taxon>Bacillati</taxon>
        <taxon>Actinomycetota</taxon>
        <taxon>Actinomycetes</taxon>
        <taxon>Streptosporangiales</taxon>
        <taxon>Streptosporangiaceae</taxon>
        <taxon>Streptosporangium</taxon>
    </lineage>
</organism>
<keyword evidence="4" id="KW-1185">Reference proteome</keyword>
<evidence type="ECO:0000313" key="4">
    <source>
        <dbReference type="Proteomes" id="UP001589610"/>
    </source>
</evidence>
<dbReference type="GO" id="GO:0008168">
    <property type="term" value="F:methyltransferase activity"/>
    <property type="evidence" value="ECO:0007669"/>
    <property type="project" value="UniProtKB-KW"/>
</dbReference>
<dbReference type="CDD" id="cd02440">
    <property type="entry name" value="AdoMet_MTases"/>
    <property type="match status" value="1"/>
</dbReference>
<evidence type="ECO:0000259" key="2">
    <source>
        <dbReference type="Pfam" id="PF08241"/>
    </source>
</evidence>
<dbReference type="Gene3D" id="3.40.50.150">
    <property type="entry name" value="Vaccinia Virus protein VP39"/>
    <property type="match status" value="1"/>
</dbReference>